<protein>
    <submittedName>
        <fullName evidence="4">TetR family transcriptional regulator</fullName>
    </submittedName>
</protein>
<dbReference type="EMBL" id="CP010519">
    <property type="protein sequence ID" value="AJE87329.1"/>
    <property type="molecule type" value="Genomic_DNA"/>
</dbReference>
<feature type="domain" description="HTH tetR-type" evidence="3">
    <location>
        <begin position="13"/>
        <end position="73"/>
    </location>
</feature>
<reference evidence="4 5" key="1">
    <citation type="submission" date="2015-01" db="EMBL/GenBank/DDBJ databases">
        <title>Enhanced salinomycin production by adjusting the supply of polyketide extender units in Streptomyce albus DSM 41398.</title>
        <authorList>
            <person name="Lu C."/>
        </authorList>
    </citation>
    <scope>NUCLEOTIDE SEQUENCE [LARGE SCALE GENOMIC DNA]</scope>
    <source>
        <strain evidence="5">ATCC 21838 / DSM 41398 / FERM P-419 / JCM 4703 / NBRC 107858</strain>
    </source>
</reference>
<proteinExistence type="predicted"/>
<dbReference type="PANTHER" id="PTHR30055:SF237">
    <property type="entry name" value="TRANSCRIPTIONAL REPRESSOR MCE3R"/>
    <property type="match status" value="1"/>
</dbReference>
<gene>
    <name evidence="4" type="ORF">SLNWT_6953</name>
</gene>
<evidence type="ECO:0000256" key="1">
    <source>
        <dbReference type="ARBA" id="ARBA00023125"/>
    </source>
</evidence>
<sequence>MAIQRATRRQRDPERKQRILAAAAALGARHGFHAISMAGIGAEAGIVGSGVYRHFDSKDAILAAMLERVMDRLADRATEILAAGTRDAETLSELVRDHIQVAIADRDVLAVYHREAHTLPEKVRRSLRRRQRHYIEDWVHLLAPLREDLADGELRLAVHAAIGAIQSTLFFDSGLADERLAALLETMAHGCLGTTPTAKTSEYGFTDS</sequence>
<evidence type="ECO:0000259" key="3">
    <source>
        <dbReference type="PROSITE" id="PS50977"/>
    </source>
</evidence>
<evidence type="ECO:0000256" key="2">
    <source>
        <dbReference type="PROSITE-ProRule" id="PRU00335"/>
    </source>
</evidence>
<dbReference type="GO" id="GO:0000976">
    <property type="term" value="F:transcription cis-regulatory region binding"/>
    <property type="evidence" value="ECO:0007669"/>
    <property type="project" value="TreeGrafter"/>
</dbReference>
<dbReference type="PANTHER" id="PTHR30055">
    <property type="entry name" value="HTH-TYPE TRANSCRIPTIONAL REGULATOR RUTR"/>
    <property type="match status" value="1"/>
</dbReference>
<dbReference type="KEGG" id="sals:SLNWT_6953"/>
<dbReference type="Pfam" id="PF17932">
    <property type="entry name" value="TetR_C_24"/>
    <property type="match status" value="1"/>
</dbReference>
<feature type="DNA-binding region" description="H-T-H motif" evidence="2">
    <location>
        <begin position="36"/>
        <end position="55"/>
    </location>
</feature>
<dbReference type="GO" id="GO:0003700">
    <property type="term" value="F:DNA-binding transcription factor activity"/>
    <property type="evidence" value="ECO:0007669"/>
    <property type="project" value="TreeGrafter"/>
</dbReference>
<dbReference type="Gene3D" id="1.10.10.60">
    <property type="entry name" value="Homeodomain-like"/>
    <property type="match status" value="1"/>
</dbReference>
<dbReference type="InterPro" id="IPR009057">
    <property type="entry name" value="Homeodomain-like_sf"/>
</dbReference>
<dbReference type="PRINTS" id="PR00455">
    <property type="entry name" value="HTHTETR"/>
</dbReference>
<evidence type="ECO:0000313" key="4">
    <source>
        <dbReference type="EMBL" id="AJE87329.1"/>
    </source>
</evidence>
<keyword evidence="1 2" id="KW-0238">DNA-binding</keyword>
<name>A0A0B5EZU5_STRA4</name>
<dbReference type="InterPro" id="IPR001647">
    <property type="entry name" value="HTH_TetR"/>
</dbReference>
<accession>A0A0B5EZU5</accession>
<dbReference type="InterPro" id="IPR050109">
    <property type="entry name" value="HTH-type_TetR-like_transc_reg"/>
</dbReference>
<dbReference type="Proteomes" id="UP000031523">
    <property type="component" value="Chromosome"/>
</dbReference>
<organism evidence="4 5">
    <name type="scientific">Streptomyces albus (strain ATCC 21838 / DSM 41398 / FERM P-419 / JCM 4703 / NBRC 107858)</name>
    <dbReference type="NCBI Taxonomy" id="1081613"/>
    <lineage>
        <taxon>Bacteria</taxon>
        <taxon>Bacillati</taxon>
        <taxon>Actinomycetota</taxon>
        <taxon>Actinomycetes</taxon>
        <taxon>Kitasatosporales</taxon>
        <taxon>Streptomycetaceae</taxon>
        <taxon>Streptomyces</taxon>
    </lineage>
</organism>
<dbReference type="Gene3D" id="1.10.357.10">
    <property type="entry name" value="Tetracycline Repressor, domain 2"/>
    <property type="match status" value="1"/>
</dbReference>
<keyword evidence="5" id="KW-1185">Reference proteome</keyword>
<dbReference type="SUPFAM" id="SSF46689">
    <property type="entry name" value="Homeodomain-like"/>
    <property type="match status" value="1"/>
</dbReference>
<dbReference type="AlphaFoldDB" id="A0A0B5EZU5"/>
<dbReference type="PROSITE" id="PS50977">
    <property type="entry name" value="HTH_TETR_2"/>
    <property type="match status" value="1"/>
</dbReference>
<dbReference type="InterPro" id="IPR041490">
    <property type="entry name" value="KstR2_TetR_C"/>
</dbReference>
<evidence type="ECO:0000313" key="5">
    <source>
        <dbReference type="Proteomes" id="UP000031523"/>
    </source>
</evidence>
<dbReference type="Pfam" id="PF00440">
    <property type="entry name" value="TetR_N"/>
    <property type="match status" value="1"/>
</dbReference>